<feature type="transmembrane region" description="Helical" evidence="9">
    <location>
        <begin position="300"/>
        <end position="320"/>
    </location>
</feature>
<keyword evidence="4 9" id="KW-0812">Transmembrane</keyword>
<name>A0A844Y590_9SPHN</name>
<dbReference type="OrthoDB" id="9810860at2"/>
<feature type="domain" description="Cation/H+ exchanger transmembrane" evidence="10">
    <location>
        <begin position="23"/>
        <end position="412"/>
    </location>
</feature>
<evidence type="ECO:0000256" key="7">
    <source>
        <dbReference type="ARBA" id="ARBA00023136"/>
    </source>
</evidence>
<evidence type="ECO:0000256" key="5">
    <source>
        <dbReference type="ARBA" id="ARBA00022989"/>
    </source>
</evidence>
<feature type="compositionally biased region" description="Basic and acidic residues" evidence="8">
    <location>
        <begin position="437"/>
        <end position="459"/>
    </location>
</feature>
<organism evidence="11 12">
    <name type="scientific">Qipengyuania pelagi</name>
    <dbReference type="NCBI Taxonomy" id="994320"/>
    <lineage>
        <taxon>Bacteria</taxon>
        <taxon>Pseudomonadati</taxon>
        <taxon>Pseudomonadota</taxon>
        <taxon>Alphaproteobacteria</taxon>
        <taxon>Sphingomonadales</taxon>
        <taxon>Erythrobacteraceae</taxon>
        <taxon>Qipengyuania</taxon>
    </lineage>
</organism>
<keyword evidence="5 9" id="KW-1133">Transmembrane helix</keyword>
<dbReference type="AlphaFoldDB" id="A0A844Y590"/>
<dbReference type="EMBL" id="WTYD01000001">
    <property type="protein sequence ID" value="MXO52567.1"/>
    <property type="molecule type" value="Genomic_DNA"/>
</dbReference>
<dbReference type="Pfam" id="PF00999">
    <property type="entry name" value="Na_H_Exchanger"/>
    <property type="match status" value="1"/>
</dbReference>
<feature type="transmembrane region" description="Helical" evidence="9">
    <location>
        <begin position="173"/>
        <end position="195"/>
    </location>
</feature>
<keyword evidence="2" id="KW-0813">Transport</keyword>
<evidence type="ECO:0000313" key="12">
    <source>
        <dbReference type="Proteomes" id="UP000430272"/>
    </source>
</evidence>
<feature type="transmembrane region" description="Helical" evidence="9">
    <location>
        <begin position="326"/>
        <end position="347"/>
    </location>
</feature>
<evidence type="ECO:0000256" key="6">
    <source>
        <dbReference type="ARBA" id="ARBA00023065"/>
    </source>
</evidence>
<feature type="transmembrane region" description="Helical" evidence="9">
    <location>
        <begin position="64"/>
        <end position="86"/>
    </location>
</feature>
<dbReference type="GO" id="GO:1902600">
    <property type="term" value="P:proton transmembrane transport"/>
    <property type="evidence" value="ECO:0007669"/>
    <property type="project" value="InterPro"/>
</dbReference>
<keyword evidence="3" id="KW-0050">Antiport</keyword>
<dbReference type="PANTHER" id="PTHR32507:SF8">
    <property type="entry name" value="CNH1P"/>
    <property type="match status" value="1"/>
</dbReference>
<dbReference type="PANTHER" id="PTHR32507">
    <property type="entry name" value="NA(+)/H(+) ANTIPORTER 1"/>
    <property type="match status" value="1"/>
</dbReference>
<proteinExistence type="predicted"/>
<feature type="transmembrane region" description="Helical" evidence="9">
    <location>
        <begin position="249"/>
        <end position="279"/>
    </location>
</feature>
<keyword evidence="7 9" id="KW-0472">Membrane</keyword>
<keyword evidence="12" id="KW-1185">Reference proteome</keyword>
<evidence type="ECO:0000256" key="4">
    <source>
        <dbReference type="ARBA" id="ARBA00022692"/>
    </source>
</evidence>
<dbReference type="GO" id="GO:0005886">
    <property type="term" value="C:plasma membrane"/>
    <property type="evidence" value="ECO:0007669"/>
    <property type="project" value="UniProtKB-SubCell"/>
</dbReference>
<feature type="transmembrane region" description="Helical" evidence="9">
    <location>
        <begin position="30"/>
        <end position="52"/>
    </location>
</feature>
<comment type="caution">
    <text evidence="11">The sequence shown here is derived from an EMBL/GenBank/DDBJ whole genome shotgun (WGS) entry which is preliminary data.</text>
</comment>
<dbReference type="RefSeq" id="WP_160659539.1">
    <property type="nucleotide sequence ID" value="NZ_BAABDV010000001.1"/>
</dbReference>
<sequence length="477" mass="51594">MEFDPRIFLFVIFGLGLMLAVSLEKHLSRFWLSLPIVYVAAGFAIFSLPIGLPHFNPARDGFDALTLEYVTEFIVIASLAAAGIAIDRPVSWKNWRQIWPLLVIAMPLTVAAVALLGWWALGLAPASAILLGAAMAPTDPVLARSVQVGPPGEAKRHDVRFSLTVEAGLNDGLAFPFTYLAIAAVGMTSLGWWTAEWAAFDLVFRIAMGCLVGWGIGRAGAWYVFEREADAPLDDVDSDRPRYSTSEGLVVLGTLLLAYGCAEMVEGYGFLAVFVAAVTARQRENASRYHKISHHFIDQIEQIVLVAVLFGFGAMLASGVLSSLTWAGAAVGLALVFVIRPISGLIAESFCGLPLPGKLAVAFLGVRGMGSIYYLSYGQNNAAFGQLDVLWATTSFAILLSILVHGIFAGPAVGFVEKRRAHIHVGEEDSMASLVPPDHEDREELHAELKEAEAEQMRAEEEEDRADLGGGRDPHER</sequence>
<accession>A0A844Y590</accession>
<keyword evidence="6" id="KW-0406">Ion transport</keyword>
<evidence type="ECO:0000313" key="11">
    <source>
        <dbReference type="EMBL" id="MXO52567.1"/>
    </source>
</evidence>
<evidence type="ECO:0000256" key="3">
    <source>
        <dbReference type="ARBA" id="ARBA00022449"/>
    </source>
</evidence>
<reference evidence="11 12" key="1">
    <citation type="submission" date="2019-12" db="EMBL/GenBank/DDBJ databases">
        <title>Genomic-based taxomic classification of the family Erythrobacteraceae.</title>
        <authorList>
            <person name="Xu L."/>
        </authorList>
    </citation>
    <scope>NUCLEOTIDE SEQUENCE [LARGE SCALE GENOMIC DNA]</scope>
    <source>
        <strain evidence="11 12">JCM 17468</strain>
    </source>
</reference>
<gene>
    <name evidence="11" type="ORF">GRI47_00920</name>
</gene>
<evidence type="ECO:0000256" key="9">
    <source>
        <dbReference type="SAM" id="Phobius"/>
    </source>
</evidence>
<protein>
    <submittedName>
        <fullName evidence="11">Sodium:proton antiporter</fullName>
    </submittedName>
</protein>
<feature type="transmembrane region" description="Helical" evidence="9">
    <location>
        <begin position="98"/>
        <end position="121"/>
    </location>
</feature>
<dbReference type="InterPro" id="IPR006153">
    <property type="entry name" value="Cation/H_exchanger_TM"/>
</dbReference>
<feature type="transmembrane region" description="Helical" evidence="9">
    <location>
        <begin position="389"/>
        <end position="416"/>
    </location>
</feature>
<feature type="region of interest" description="Disordered" evidence="8">
    <location>
        <begin position="429"/>
        <end position="477"/>
    </location>
</feature>
<evidence type="ECO:0000256" key="8">
    <source>
        <dbReference type="SAM" id="MobiDB-lite"/>
    </source>
</evidence>
<feature type="transmembrane region" description="Helical" evidence="9">
    <location>
        <begin position="359"/>
        <end position="377"/>
    </location>
</feature>
<evidence type="ECO:0000256" key="1">
    <source>
        <dbReference type="ARBA" id="ARBA00004651"/>
    </source>
</evidence>
<comment type="subcellular location">
    <subcellularLocation>
        <location evidence="1">Cell membrane</location>
        <topology evidence="1">Multi-pass membrane protein</topology>
    </subcellularLocation>
</comment>
<feature type="compositionally biased region" description="Basic and acidic residues" evidence="8">
    <location>
        <begin position="466"/>
        <end position="477"/>
    </location>
</feature>
<dbReference type="Proteomes" id="UP000430272">
    <property type="component" value="Unassembled WGS sequence"/>
</dbReference>
<feature type="transmembrane region" description="Helical" evidence="9">
    <location>
        <begin position="6"/>
        <end position="23"/>
    </location>
</feature>
<evidence type="ECO:0000256" key="2">
    <source>
        <dbReference type="ARBA" id="ARBA00022448"/>
    </source>
</evidence>
<feature type="transmembrane region" description="Helical" evidence="9">
    <location>
        <begin position="202"/>
        <end position="225"/>
    </location>
</feature>
<evidence type="ECO:0000259" key="10">
    <source>
        <dbReference type="Pfam" id="PF00999"/>
    </source>
</evidence>
<dbReference type="GO" id="GO:0015297">
    <property type="term" value="F:antiporter activity"/>
    <property type="evidence" value="ECO:0007669"/>
    <property type="project" value="UniProtKB-KW"/>
</dbReference>